<gene>
    <name evidence="1" type="ORF">BD626DRAFT_537763</name>
</gene>
<proteinExistence type="predicted"/>
<reference evidence="1 2" key="1">
    <citation type="journal article" date="2019" name="New Phytol.">
        <title>Comparative genomics reveals unique wood-decay strategies and fruiting body development in the Schizophyllaceae.</title>
        <authorList>
            <person name="Almasi E."/>
            <person name="Sahu N."/>
            <person name="Krizsan K."/>
            <person name="Balint B."/>
            <person name="Kovacs G.M."/>
            <person name="Kiss B."/>
            <person name="Cseklye J."/>
            <person name="Drula E."/>
            <person name="Henrissat B."/>
            <person name="Nagy I."/>
            <person name="Chovatia M."/>
            <person name="Adam C."/>
            <person name="LaButti K."/>
            <person name="Lipzen A."/>
            <person name="Riley R."/>
            <person name="Grigoriev I.V."/>
            <person name="Nagy L.G."/>
        </authorList>
    </citation>
    <scope>NUCLEOTIDE SEQUENCE [LARGE SCALE GENOMIC DNA]</scope>
    <source>
        <strain evidence="1 2">NL-1724</strain>
    </source>
</reference>
<comment type="caution">
    <text evidence="1">The sequence shown here is derived from an EMBL/GenBank/DDBJ whole genome shotgun (WGS) entry which is preliminary data.</text>
</comment>
<protein>
    <submittedName>
        <fullName evidence="1">Uncharacterized protein</fullName>
    </submittedName>
</protein>
<sequence length="575" mass="64612">MRCLPCLLPPQAAATNPATAFRETVIKALTADNDAASKYEEELEKWRAPPQDGGEDASQQEEGMVKVMLVDRTRATPPITLWTRAVDGVVVLAEHARFFAAQGVDLANSKLWVEQGGMHGFTTDWLEPLVPDWQKHISGSISLPSWRPQPLIHVDYRLTWPFKIYINIHHFAFKWVIQAAVPHMEGWHSLASVEQLLAGPGFQDLACGVIVRNHPWAGSTFKEVQMDEMIYIPPGTAPTWCLHCHGPFDSSDLTASPPPPFTQAALAEVKTVMVYGETPFARMVAKFASQGANERHVMEAMFLDFLISGEGLAPFWSMDYVRQLLELVQGYDSLARDYHMQWLRWRAPGPRLRPQGKISVEVQDHSTLDGKVQQLLFGATIEGSGGVVLASYARFFVSNGIDPTTSVPWVHVSPKGQRGFVASWLEPLVPYEDVLRVRVYPSDGDRGQEFYPKIERRLTTENVYIVMGCFYLEDYIQIVVPLMPGGWHSIDSVEQLLSKDGYYESGRGMLVRESPFCKGVYKEVQQDEVLLLPPRWPPSRSLVYFVLCRACVHKVGIDAVVPSYTEHVCRPDEST</sequence>
<evidence type="ECO:0000313" key="1">
    <source>
        <dbReference type="EMBL" id="TRM61989.1"/>
    </source>
</evidence>
<name>A0A550CB07_9AGAR</name>
<organism evidence="1 2">
    <name type="scientific">Schizophyllum amplum</name>
    <dbReference type="NCBI Taxonomy" id="97359"/>
    <lineage>
        <taxon>Eukaryota</taxon>
        <taxon>Fungi</taxon>
        <taxon>Dikarya</taxon>
        <taxon>Basidiomycota</taxon>
        <taxon>Agaricomycotina</taxon>
        <taxon>Agaricomycetes</taxon>
        <taxon>Agaricomycetidae</taxon>
        <taxon>Agaricales</taxon>
        <taxon>Schizophyllaceae</taxon>
        <taxon>Schizophyllum</taxon>
    </lineage>
</organism>
<dbReference type="EMBL" id="VDMD01000014">
    <property type="protein sequence ID" value="TRM61989.1"/>
    <property type="molecule type" value="Genomic_DNA"/>
</dbReference>
<accession>A0A550CB07</accession>
<evidence type="ECO:0000313" key="2">
    <source>
        <dbReference type="Proteomes" id="UP000320762"/>
    </source>
</evidence>
<dbReference type="Proteomes" id="UP000320762">
    <property type="component" value="Unassembled WGS sequence"/>
</dbReference>
<dbReference type="AlphaFoldDB" id="A0A550CB07"/>
<keyword evidence="2" id="KW-1185">Reference proteome</keyword>